<organism evidence="6 7">
    <name type="scientific">Leadbettera azotonutricia (strain ATCC BAA-888 / DSM 13862 / ZAS-9)</name>
    <name type="common">Treponema azotonutricium</name>
    <dbReference type="NCBI Taxonomy" id="545695"/>
    <lineage>
        <taxon>Bacteria</taxon>
        <taxon>Pseudomonadati</taxon>
        <taxon>Spirochaetota</taxon>
        <taxon>Spirochaetia</taxon>
        <taxon>Spirochaetales</taxon>
        <taxon>Breznakiellaceae</taxon>
        <taxon>Leadbettera</taxon>
    </lineage>
</organism>
<dbReference type="SMART" id="SM00342">
    <property type="entry name" value="HTH_ARAC"/>
    <property type="match status" value="1"/>
</dbReference>
<accession>F5Y956</accession>
<proteinExistence type="predicted"/>
<evidence type="ECO:0000256" key="3">
    <source>
        <dbReference type="ARBA" id="ARBA00023125"/>
    </source>
</evidence>
<gene>
    <name evidence="6" type="ordered locus">TREAZ_3264</name>
</gene>
<evidence type="ECO:0000313" key="6">
    <source>
        <dbReference type="EMBL" id="AEF82910.1"/>
    </source>
</evidence>
<dbReference type="InterPro" id="IPR003313">
    <property type="entry name" value="AraC-bd"/>
</dbReference>
<dbReference type="Pfam" id="PF12833">
    <property type="entry name" value="HTH_18"/>
    <property type="match status" value="1"/>
</dbReference>
<dbReference type="PANTHER" id="PTHR46796">
    <property type="entry name" value="HTH-TYPE TRANSCRIPTIONAL ACTIVATOR RHAS-RELATED"/>
    <property type="match status" value="1"/>
</dbReference>
<evidence type="ECO:0000256" key="4">
    <source>
        <dbReference type="ARBA" id="ARBA00023163"/>
    </source>
</evidence>
<reference evidence="6 7" key="2">
    <citation type="journal article" date="2011" name="ISME J.">
        <title>RNA-seq reveals cooperative metabolic interactions between two termite-gut spirochete species in co-culture.</title>
        <authorList>
            <person name="Rosenthal A.Z."/>
            <person name="Matson E.G."/>
            <person name="Eldar A."/>
            <person name="Leadbetter J.R."/>
        </authorList>
    </citation>
    <scope>NUCLEOTIDE SEQUENCE [LARGE SCALE GENOMIC DNA]</scope>
    <source>
        <strain evidence="7">ATCC BAA-888 / DSM 13862 / ZAS-9</strain>
    </source>
</reference>
<sequence>MKVNERIQSTMYRHSHEFFEFVYVEEGFCLHFSGSGVELLMGGDLLAMSPGMEHYYWCKKNITIVNIMFLPEIFSGLMKDIKSLPGMEDFFEGKLQNPLLSHLSFDDREEMRRIINALRKEEEQKIVGWELRSKALLTNVIIILSRVVNTRFSKQGNKNPYLGYTLKTVERIEENYSEALTVRDLAGSLGIGPDHLTRQFHQIMGITPTEYLRRRRFAKALELLRKQQPVSEVYAASGFRSINYFSREFKNLFKMTPSEFKRQAKLNK</sequence>
<dbReference type="InterPro" id="IPR050204">
    <property type="entry name" value="AraC_XylS_family_regulators"/>
</dbReference>
<evidence type="ECO:0000256" key="2">
    <source>
        <dbReference type="ARBA" id="ARBA00023015"/>
    </source>
</evidence>
<dbReference type="KEGG" id="taz:TREAZ_3264"/>
<dbReference type="InterPro" id="IPR018060">
    <property type="entry name" value="HTH_AraC"/>
</dbReference>
<dbReference type="InParanoid" id="F5Y956"/>
<dbReference type="PROSITE" id="PS01124">
    <property type="entry name" value="HTH_ARAC_FAMILY_2"/>
    <property type="match status" value="1"/>
</dbReference>
<dbReference type="eggNOG" id="COG4977">
    <property type="taxonomic scope" value="Bacteria"/>
</dbReference>
<evidence type="ECO:0000259" key="5">
    <source>
        <dbReference type="PROSITE" id="PS01124"/>
    </source>
</evidence>
<dbReference type="GO" id="GO:0043565">
    <property type="term" value="F:sequence-specific DNA binding"/>
    <property type="evidence" value="ECO:0007669"/>
    <property type="project" value="InterPro"/>
</dbReference>
<dbReference type="GO" id="GO:0003700">
    <property type="term" value="F:DNA-binding transcription factor activity"/>
    <property type="evidence" value="ECO:0007669"/>
    <property type="project" value="InterPro"/>
</dbReference>
<dbReference type="InterPro" id="IPR037923">
    <property type="entry name" value="HTH-like"/>
</dbReference>
<dbReference type="HOGENOM" id="CLU_000445_88_3_12"/>
<dbReference type="Pfam" id="PF02311">
    <property type="entry name" value="AraC_binding"/>
    <property type="match status" value="1"/>
</dbReference>
<dbReference type="Gene3D" id="1.10.10.60">
    <property type="entry name" value="Homeodomain-like"/>
    <property type="match status" value="2"/>
</dbReference>
<dbReference type="SUPFAM" id="SSF46689">
    <property type="entry name" value="Homeodomain-like"/>
    <property type="match status" value="2"/>
</dbReference>
<keyword evidence="7" id="KW-1185">Reference proteome</keyword>
<keyword evidence="2" id="KW-0805">Transcription regulation</keyword>
<dbReference type="EMBL" id="CP001841">
    <property type="protein sequence ID" value="AEF82910.1"/>
    <property type="molecule type" value="Genomic_DNA"/>
</dbReference>
<dbReference type="InterPro" id="IPR009057">
    <property type="entry name" value="Homeodomain-like_sf"/>
</dbReference>
<name>F5Y956_LEAAZ</name>
<keyword evidence="4" id="KW-0804">Transcription</keyword>
<dbReference type="Proteomes" id="UP000009222">
    <property type="component" value="Chromosome"/>
</dbReference>
<evidence type="ECO:0000256" key="1">
    <source>
        <dbReference type="ARBA" id="ARBA00022490"/>
    </source>
</evidence>
<feature type="domain" description="HTH araC/xylS-type" evidence="5">
    <location>
        <begin position="166"/>
        <end position="263"/>
    </location>
</feature>
<dbReference type="STRING" id="545695.TREAZ_3264"/>
<dbReference type="SUPFAM" id="SSF51215">
    <property type="entry name" value="Regulatory protein AraC"/>
    <property type="match status" value="1"/>
</dbReference>
<protein>
    <submittedName>
        <fullName evidence="6">Putative transcriptional regulator, AraC family</fullName>
    </submittedName>
</protein>
<dbReference type="PANTHER" id="PTHR46796:SF13">
    <property type="entry name" value="HTH-TYPE TRANSCRIPTIONAL ACTIVATOR RHAS"/>
    <property type="match status" value="1"/>
</dbReference>
<keyword evidence="3" id="KW-0238">DNA-binding</keyword>
<keyword evidence="1" id="KW-0963">Cytoplasm</keyword>
<reference evidence="7" key="1">
    <citation type="submission" date="2009-12" db="EMBL/GenBank/DDBJ databases">
        <title>Complete sequence of Treponema azotonutricium strain ZAS-9.</title>
        <authorList>
            <person name="Tetu S.G."/>
            <person name="Matson E."/>
            <person name="Ren Q."/>
            <person name="Seshadri R."/>
            <person name="Elbourne L."/>
            <person name="Hassan K.A."/>
            <person name="Durkin A."/>
            <person name="Radune D."/>
            <person name="Mohamoud Y."/>
            <person name="Shay R."/>
            <person name="Jin S."/>
            <person name="Zhang X."/>
            <person name="Lucey K."/>
            <person name="Ballor N.R."/>
            <person name="Ottesen E."/>
            <person name="Rosenthal R."/>
            <person name="Allen A."/>
            <person name="Leadbetter J.R."/>
            <person name="Paulsen I.T."/>
        </authorList>
    </citation>
    <scope>NUCLEOTIDE SEQUENCE [LARGE SCALE GENOMIC DNA]</scope>
    <source>
        <strain evidence="7">ATCC BAA-888 / DSM 13862 / ZAS-9</strain>
    </source>
</reference>
<dbReference type="AlphaFoldDB" id="F5Y956"/>
<evidence type="ECO:0000313" key="7">
    <source>
        <dbReference type="Proteomes" id="UP000009222"/>
    </source>
</evidence>